<dbReference type="Proteomes" id="UP000182624">
    <property type="component" value="Unassembled WGS sequence"/>
</dbReference>
<dbReference type="InterPro" id="IPR004919">
    <property type="entry name" value="GmrSD_N"/>
</dbReference>
<sequence length="381" mass="44685">MSKEEFKVKPVELDQTIKNIVEAIDNGYKLQHLPDEQLDAEGRLEFSDSLILKPDYQREYRSTIEEESSIIESILVGIPIPPVFLCSTRIKGVQVLNVVDGQHRLFALYRFRKGEFKLTGLPLLKDYEGKKFSELPIEEQELIIGHKLPAFVFREFPGKRFELEVFNRYNKGTKNLTPQEIRNAVYSSPHNDYITKFVEKLYKSNSDPVLSEIYNVTKDRFLKKKVHEGIFSILYVLEFGIDESFKDSTTYATEYMKKKAELFSEQGEEQALRDENNMIYEFEKFNAWLKQFTKYTPYPLSKELYGISSKSYKFQTSMALILPALYNRIKDNEKWKDKEFDFIVERIRMCLTSSFLEDPDYTASSTNSREIARLVESFTLD</sequence>
<gene>
    <name evidence="2" type="ORF">SAMN04487928_11756</name>
</gene>
<protein>
    <recommendedName>
        <fullName evidence="1">GmrSD restriction endonucleases N-terminal domain-containing protein</fullName>
    </recommendedName>
</protein>
<dbReference type="PANTHER" id="PTHR39639:SF1">
    <property type="entry name" value="DUF262 DOMAIN-CONTAINING PROTEIN"/>
    <property type="match status" value="1"/>
</dbReference>
<dbReference type="OrthoDB" id="9770340at2"/>
<dbReference type="RefSeq" id="WP_083413514.1">
    <property type="nucleotide sequence ID" value="NZ_FOXO01000017.1"/>
</dbReference>
<name>A0A1I5VI23_9FIRM</name>
<accession>A0A1I5VI23</accession>
<dbReference type="Pfam" id="PF03235">
    <property type="entry name" value="GmrSD_N"/>
    <property type="match status" value="1"/>
</dbReference>
<proteinExistence type="predicted"/>
<reference evidence="3" key="1">
    <citation type="submission" date="2016-10" db="EMBL/GenBank/DDBJ databases">
        <authorList>
            <person name="Varghese N."/>
            <person name="Submissions S."/>
        </authorList>
    </citation>
    <scope>NUCLEOTIDE SEQUENCE [LARGE SCALE GENOMIC DNA]</scope>
    <source>
        <strain evidence="3">P18</strain>
    </source>
</reference>
<dbReference type="AlphaFoldDB" id="A0A1I5VI23"/>
<feature type="domain" description="GmrSD restriction endonucleases N-terminal" evidence="1">
    <location>
        <begin position="51"/>
        <end position="186"/>
    </location>
</feature>
<dbReference type="PANTHER" id="PTHR39639">
    <property type="entry name" value="CHROMOSOME 16, WHOLE GENOME SHOTGUN SEQUENCE"/>
    <property type="match status" value="1"/>
</dbReference>
<organism evidence="2 3">
    <name type="scientific">Butyrivibrio proteoclasticus</name>
    <dbReference type="NCBI Taxonomy" id="43305"/>
    <lineage>
        <taxon>Bacteria</taxon>
        <taxon>Bacillati</taxon>
        <taxon>Bacillota</taxon>
        <taxon>Clostridia</taxon>
        <taxon>Lachnospirales</taxon>
        <taxon>Lachnospiraceae</taxon>
        <taxon>Butyrivibrio</taxon>
    </lineage>
</organism>
<evidence type="ECO:0000313" key="3">
    <source>
        <dbReference type="Proteomes" id="UP000182624"/>
    </source>
</evidence>
<evidence type="ECO:0000313" key="2">
    <source>
        <dbReference type="EMBL" id="SFQ07198.1"/>
    </source>
</evidence>
<evidence type="ECO:0000259" key="1">
    <source>
        <dbReference type="Pfam" id="PF03235"/>
    </source>
</evidence>
<keyword evidence="3" id="KW-1185">Reference proteome</keyword>
<dbReference type="EMBL" id="FOXO01000017">
    <property type="protein sequence ID" value="SFQ07198.1"/>
    <property type="molecule type" value="Genomic_DNA"/>
</dbReference>